<feature type="compositionally biased region" description="Polar residues" evidence="1">
    <location>
        <begin position="76"/>
        <end position="86"/>
    </location>
</feature>
<dbReference type="AlphaFoldDB" id="S9TL03"/>
<reference evidence="2 3" key="1">
    <citation type="journal article" date="2013" name="PLoS ONE">
        <title>Predicting the Proteins of Angomonas deanei, Strigomonas culicis and Their Respective Endosymbionts Reveals New Aspects of the Trypanosomatidae Family.</title>
        <authorList>
            <person name="Motta M.C."/>
            <person name="Martins A.C."/>
            <person name="de Souza S.S."/>
            <person name="Catta-Preta C.M."/>
            <person name="Silva R."/>
            <person name="Klein C.C."/>
            <person name="de Almeida L.G."/>
            <person name="de Lima Cunha O."/>
            <person name="Ciapina L.P."/>
            <person name="Brocchi M."/>
            <person name="Colabardini A.C."/>
            <person name="de Araujo Lima B."/>
            <person name="Machado C.R."/>
            <person name="de Almeida Soares C.M."/>
            <person name="Probst C.M."/>
            <person name="de Menezes C.B."/>
            <person name="Thompson C.E."/>
            <person name="Bartholomeu D.C."/>
            <person name="Gradia D.F."/>
            <person name="Pavoni D.P."/>
            <person name="Grisard E.C."/>
            <person name="Fantinatti-Garboggini F."/>
            <person name="Marchini F.K."/>
            <person name="Rodrigues-Luiz G.F."/>
            <person name="Wagner G."/>
            <person name="Goldman G.H."/>
            <person name="Fietto J.L."/>
            <person name="Elias M.C."/>
            <person name="Goldman M.H."/>
            <person name="Sagot M.F."/>
            <person name="Pereira M."/>
            <person name="Stoco P.H."/>
            <person name="de Mendonca-Neto R.P."/>
            <person name="Teixeira S.M."/>
            <person name="Maciel T.E."/>
            <person name="de Oliveira Mendes T.A."/>
            <person name="Urmenyi T.P."/>
            <person name="de Souza W."/>
            <person name="Schenkman S."/>
            <person name="de Vasconcelos A.T."/>
        </authorList>
    </citation>
    <scope>NUCLEOTIDE SEQUENCE [LARGE SCALE GENOMIC DNA]</scope>
</reference>
<organism evidence="2 3">
    <name type="scientific">Strigomonas culicis</name>
    <dbReference type="NCBI Taxonomy" id="28005"/>
    <lineage>
        <taxon>Eukaryota</taxon>
        <taxon>Discoba</taxon>
        <taxon>Euglenozoa</taxon>
        <taxon>Kinetoplastea</taxon>
        <taxon>Metakinetoplastina</taxon>
        <taxon>Trypanosomatida</taxon>
        <taxon>Trypanosomatidae</taxon>
        <taxon>Strigomonadinae</taxon>
        <taxon>Strigomonas</taxon>
    </lineage>
</organism>
<dbReference type="Proteomes" id="UP000015354">
    <property type="component" value="Unassembled WGS sequence"/>
</dbReference>
<dbReference type="EMBL" id="ATMH01010733">
    <property type="protein sequence ID" value="EPY17003.1"/>
    <property type="molecule type" value="Genomic_DNA"/>
</dbReference>
<feature type="compositionally biased region" description="Low complexity" evidence="1">
    <location>
        <begin position="22"/>
        <end position="32"/>
    </location>
</feature>
<protein>
    <submittedName>
        <fullName evidence="2">Uncharacterized protein</fullName>
    </submittedName>
</protein>
<proteinExistence type="predicted"/>
<sequence>MLNVQQPLQQSHRQSPVHNLYARSAANRSNSSGSVFTAPSRAAESDGEDWASLDHRQQQQPGASGDPFGDAVKTRTVPTPKSTATSPVVVPLQHDSTAVLVPEAIQLPIRV</sequence>
<name>S9TL03_9TRYP</name>
<keyword evidence="3" id="KW-1185">Reference proteome</keyword>
<feature type="compositionally biased region" description="Polar residues" evidence="1">
    <location>
        <begin position="1"/>
        <end position="17"/>
    </location>
</feature>
<comment type="caution">
    <text evidence="2">The sequence shown here is derived from an EMBL/GenBank/DDBJ whole genome shotgun (WGS) entry which is preliminary data.</text>
</comment>
<feature type="region of interest" description="Disordered" evidence="1">
    <location>
        <begin position="1"/>
        <end position="87"/>
    </location>
</feature>
<evidence type="ECO:0000256" key="1">
    <source>
        <dbReference type="SAM" id="MobiDB-lite"/>
    </source>
</evidence>
<accession>S9TL03</accession>
<evidence type="ECO:0000313" key="3">
    <source>
        <dbReference type="Proteomes" id="UP000015354"/>
    </source>
</evidence>
<evidence type="ECO:0000313" key="2">
    <source>
        <dbReference type="EMBL" id="EPY17003.1"/>
    </source>
</evidence>
<gene>
    <name evidence="2" type="ORF">STCU_10870</name>
</gene>